<reference evidence="1 2" key="1">
    <citation type="journal article" date="2015" name="Genome Biol.">
        <title>Comparative genomics of Steinernema reveals deeply conserved gene regulatory networks.</title>
        <authorList>
            <person name="Dillman A.R."/>
            <person name="Macchietto M."/>
            <person name="Porter C.F."/>
            <person name="Rogers A."/>
            <person name="Williams B."/>
            <person name="Antoshechkin I."/>
            <person name="Lee M.M."/>
            <person name="Goodwin Z."/>
            <person name="Lu X."/>
            <person name="Lewis E.E."/>
            <person name="Goodrich-Blair H."/>
            <person name="Stock S.P."/>
            <person name="Adams B.J."/>
            <person name="Sternberg P.W."/>
            <person name="Mortazavi A."/>
        </authorList>
    </citation>
    <scope>NUCLEOTIDE SEQUENCE [LARGE SCALE GENOMIC DNA]</scope>
    <source>
        <strain evidence="1 2">ALL</strain>
    </source>
</reference>
<proteinExistence type="predicted"/>
<evidence type="ECO:0000313" key="1">
    <source>
        <dbReference type="EMBL" id="TKR96361.1"/>
    </source>
</evidence>
<comment type="caution">
    <text evidence="1">The sequence shown here is derived from an EMBL/GenBank/DDBJ whole genome shotgun (WGS) entry which is preliminary data.</text>
</comment>
<sequence length="266" mass="30525">MDSVHYPPATNELDLSSVLIVTALSGNHFKEMLKFCDSFVNNTELASHPNLRLVIYNLGGLHEDQIRSINKTCDGAEFRDFQFDRYPSYMKNLFQYGWKPMILNETLAESDVVIWSDASTELRNSNETFENFIQEIARSNITMRLIGSASHSIFRATHETMYSYLPIPLEKAKALTMYEDGKQVWVKTPTIVEAVLNPWVNCAMQKNCMAPPGSERHCNLKRYPEPLYAFCHRYDQSAINILLANAANFDGKLYQSDSPLMRTKRM</sequence>
<dbReference type="EMBL" id="AZBU02000002">
    <property type="protein sequence ID" value="TKR96361.1"/>
    <property type="molecule type" value="Genomic_DNA"/>
</dbReference>
<organism evidence="1 2">
    <name type="scientific">Steinernema carpocapsae</name>
    <name type="common">Entomopathogenic nematode</name>
    <dbReference type="NCBI Taxonomy" id="34508"/>
    <lineage>
        <taxon>Eukaryota</taxon>
        <taxon>Metazoa</taxon>
        <taxon>Ecdysozoa</taxon>
        <taxon>Nematoda</taxon>
        <taxon>Chromadorea</taxon>
        <taxon>Rhabditida</taxon>
        <taxon>Tylenchina</taxon>
        <taxon>Panagrolaimomorpha</taxon>
        <taxon>Strongyloidoidea</taxon>
        <taxon>Steinernematidae</taxon>
        <taxon>Steinernema</taxon>
    </lineage>
</organism>
<dbReference type="PANTHER" id="PTHR31389:SF4">
    <property type="entry name" value="LD39211P"/>
    <property type="match status" value="1"/>
</dbReference>
<protein>
    <recommendedName>
        <fullName evidence="3">Nucleotide-diphospho-sugar transferase domain-containing protein</fullName>
    </recommendedName>
</protein>
<keyword evidence="2" id="KW-1185">Reference proteome</keyword>
<evidence type="ECO:0008006" key="3">
    <source>
        <dbReference type="Google" id="ProtNLM"/>
    </source>
</evidence>
<accession>A0A4U5PIX6</accession>
<dbReference type="PANTHER" id="PTHR31389">
    <property type="entry name" value="LD39211P"/>
    <property type="match status" value="1"/>
</dbReference>
<dbReference type="Pfam" id="PF07801">
    <property type="entry name" value="DUF1647"/>
    <property type="match status" value="1"/>
</dbReference>
<dbReference type="AlphaFoldDB" id="A0A4U5PIX6"/>
<name>A0A4U5PIX6_STECR</name>
<dbReference type="STRING" id="34508.A0A4U5PIX6"/>
<evidence type="ECO:0000313" key="2">
    <source>
        <dbReference type="Proteomes" id="UP000298663"/>
    </source>
</evidence>
<dbReference type="Proteomes" id="UP000298663">
    <property type="component" value="Unassembled WGS sequence"/>
</dbReference>
<gene>
    <name evidence="1" type="ORF">L596_010392</name>
</gene>
<reference evidence="1 2" key="2">
    <citation type="journal article" date="2019" name="G3 (Bethesda)">
        <title>Hybrid Assembly of the Genome of the Entomopathogenic Nematode Steinernema carpocapsae Identifies the X-Chromosome.</title>
        <authorList>
            <person name="Serra L."/>
            <person name="Macchietto M."/>
            <person name="Macias-Munoz A."/>
            <person name="McGill C.J."/>
            <person name="Rodriguez I.M."/>
            <person name="Rodriguez B."/>
            <person name="Murad R."/>
            <person name="Mortazavi A."/>
        </authorList>
    </citation>
    <scope>NUCLEOTIDE SEQUENCE [LARGE SCALE GENOMIC DNA]</scope>
    <source>
        <strain evidence="1 2">ALL</strain>
    </source>
</reference>
<dbReference type="OrthoDB" id="10053392at2759"/>
<dbReference type="InterPro" id="IPR012444">
    <property type="entry name" value="DUF1647"/>
</dbReference>